<evidence type="ECO:0000313" key="3">
    <source>
        <dbReference type="Proteomes" id="UP000600946"/>
    </source>
</evidence>
<evidence type="ECO:0000256" key="1">
    <source>
        <dbReference type="SAM" id="Phobius"/>
    </source>
</evidence>
<feature type="transmembrane region" description="Helical" evidence="1">
    <location>
        <begin position="16"/>
        <end position="39"/>
    </location>
</feature>
<sequence>MVLAAVCTFVPALLDLGLGIVVGLLVLITLYAWVLRRIVFGGRPISRRNKASYWIGGALLVVGGMHAPDALLALTGAQGTATIAYASTETGSHGTRYIQCWVELPSGIERLPRTGPCPAPVGARRTVVYSPSGLVGPILTSRGRLMWWWAAGFGLVGIAALTTTAVRTVHGPDLPYRPTAPGR</sequence>
<proteinExistence type="predicted"/>
<protein>
    <submittedName>
        <fullName evidence="2">Uncharacterized protein</fullName>
    </submittedName>
</protein>
<name>A0ABQ2ZMC8_9ACTN</name>
<keyword evidence="1" id="KW-0812">Transmembrane</keyword>
<gene>
    <name evidence="2" type="ORF">GCM10010326_09030</name>
</gene>
<evidence type="ECO:0000313" key="2">
    <source>
        <dbReference type="EMBL" id="GGY18543.1"/>
    </source>
</evidence>
<accession>A0ABQ2ZMC8</accession>
<reference evidence="3" key="1">
    <citation type="journal article" date="2019" name="Int. J. Syst. Evol. Microbiol.">
        <title>The Global Catalogue of Microorganisms (GCM) 10K type strain sequencing project: providing services to taxonomists for standard genome sequencing and annotation.</title>
        <authorList>
            <consortium name="The Broad Institute Genomics Platform"/>
            <consortium name="The Broad Institute Genome Sequencing Center for Infectious Disease"/>
            <person name="Wu L."/>
            <person name="Ma J."/>
        </authorList>
    </citation>
    <scope>NUCLEOTIDE SEQUENCE [LARGE SCALE GENOMIC DNA]</scope>
    <source>
        <strain evidence="3">JCM 4594</strain>
    </source>
</reference>
<dbReference type="EMBL" id="BMUU01000001">
    <property type="protein sequence ID" value="GGY18543.1"/>
    <property type="molecule type" value="Genomic_DNA"/>
</dbReference>
<dbReference type="Proteomes" id="UP000600946">
    <property type="component" value="Unassembled WGS sequence"/>
</dbReference>
<keyword evidence="3" id="KW-1185">Reference proteome</keyword>
<keyword evidence="1" id="KW-0472">Membrane</keyword>
<feature type="transmembrane region" description="Helical" evidence="1">
    <location>
        <begin position="146"/>
        <end position="166"/>
    </location>
</feature>
<keyword evidence="1" id="KW-1133">Transmembrane helix</keyword>
<comment type="caution">
    <text evidence="2">The sequence shown here is derived from an EMBL/GenBank/DDBJ whole genome shotgun (WGS) entry which is preliminary data.</text>
</comment>
<organism evidence="2 3">
    <name type="scientific">Streptomyces xanthochromogenes</name>
    <dbReference type="NCBI Taxonomy" id="67384"/>
    <lineage>
        <taxon>Bacteria</taxon>
        <taxon>Bacillati</taxon>
        <taxon>Actinomycetota</taxon>
        <taxon>Actinomycetes</taxon>
        <taxon>Kitasatosporales</taxon>
        <taxon>Streptomycetaceae</taxon>
        <taxon>Streptomyces</taxon>
    </lineage>
</organism>